<evidence type="ECO:0000313" key="4">
    <source>
        <dbReference type="Proteomes" id="UP001519887"/>
    </source>
</evidence>
<dbReference type="Proteomes" id="UP001519887">
    <property type="component" value="Unassembled WGS sequence"/>
</dbReference>
<gene>
    <name evidence="3" type="ORF">K0U00_29260</name>
</gene>
<evidence type="ECO:0000259" key="2">
    <source>
        <dbReference type="Pfam" id="PF08240"/>
    </source>
</evidence>
<keyword evidence="1" id="KW-0521">NADP</keyword>
<protein>
    <submittedName>
        <fullName evidence="3">Alcohol dehydrogenase catalytic domain-containing protein</fullName>
    </submittedName>
</protein>
<dbReference type="Gene3D" id="3.90.180.10">
    <property type="entry name" value="Medium-chain alcohol dehydrogenases, catalytic domain"/>
    <property type="match status" value="1"/>
</dbReference>
<dbReference type="InterPro" id="IPR011032">
    <property type="entry name" value="GroES-like_sf"/>
</dbReference>
<comment type="caution">
    <text evidence="3">The sequence shown here is derived from an EMBL/GenBank/DDBJ whole genome shotgun (WGS) entry which is preliminary data.</text>
</comment>
<dbReference type="EMBL" id="JAHZIK010001082">
    <property type="protein sequence ID" value="MBW7458137.1"/>
    <property type="molecule type" value="Genomic_DNA"/>
</dbReference>
<organism evidence="3 4">
    <name type="scientific">Paenibacillus sepulcri</name>
    <dbReference type="NCBI Taxonomy" id="359917"/>
    <lineage>
        <taxon>Bacteria</taxon>
        <taxon>Bacillati</taxon>
        <taxon>Bacillota</taxon>
        <taxon>Bacilli</taxon>
        <taxon>Bacillales</taxon>
        <taxon>Paenibacillaceae</taxon>
        <taxon>Paenibacillus</taxon>
    </lineage>
</organism>
<proteinExistence type="predicted"/>
<dbReference type="InterPro" id="IPR051603">
    <property type="entry name" value="Zinc-ADH_QOR/CCCR"/>
</dbReference>
<dbReference type="SUPFAM" id="SSF50129">
    <property type="entry name" value="GroES-like"/>
    <property type="match status" value="1"/>
</dbReference>
<dbReference type="PANTHER" id="PTHR44154:SF1">
    <property type="entry name" value="QUINONE OXIDOREDUCTASE"/>
    <property type="match status" value="1"/>
</dbReference>
<evidence type="ECO:0000313" key="3">
    <source>
        <dbReference type="EMBL" id="MBW7458137.1"/>
    </source>
</evidence>
<reference evidence="3 4" key="1">
    <citation type="submission" date="2021-07" db="EMBL/GenBank/DDBJ databases">
        <title>Paenibacillus radiodurans sp. nov., isolated from the southeastern edge of Tengger Desert.</title>
        <authorList>
            <person name="Zhang G."/>
        </authorList>
    </citation>
    <scope>NUCLEOTIDE SEQUENCE [LARGE SCALE GENOMIC DNA]</scope>
    <source>
        <strain evidence="3 4">CCM 7311</strain>
    </source>
</reference>
<accession>A0ABS7CB18</accession>
<sequence length="86" mass="9127">MAIGMPETMRAIRYYSFGGPDVLRLEEAPVPNAGIGEAIIRVHAVGVNPGDWQIRSGLAGDRFELPYTPGWDVSGIVVSIGDGVTS</sequence>
<feature type="domain" description="Alcohol dehydrogenase-like N-terminal" evidence="2">
    <location>
        <begin position="35"/>
        <end position="85"/>
    </location>
</feature>
<keyword evidence="4" id="KW-1185">Reference proteome</keyword>
<dbReference type="InterPro" id="IPR013154">
    <property type="entry name" value="ADH-like_N"/>
</dbReference>
<dbReference type="Pfam" id="PF08240">
    <property type="entry name" value="ADH_N"/>
    <property type="match status" value="1"/>
</dbReference>
<name>A0ABS7CB18_9BACL</name>
<evidence type="ECO:0000256" key="1">
    <source>
        <dbReference type="ARBA" id="ARBA00022857"/>
    </source>
</evidence>
<dbReference type="PANTHER" id="PTHR44154">
    <property type="entry name" value="QUINONE OXIDOREDUCTASE"/>
    <property type="match status" value="1"/>
</dbReference>
<feature type="non-terminal residue" evidence="3">
    <location>
        <position position="86"/>
    </location>
</feature>